<evidence type="ECO:0000256" key="3">
    <source>
        <dbReference type="ARBA" id="ARBA00012438"/>
    </source>
</evidence>
<name>A0A2T1C2E7_9CYAN</name>
<keyword evidence="4" id="KW-0472">Membrane</keyword>
<keyword evidence="7 10" id="KW-0418">Kinase</keyword>
<dbReference type="GO" id="GO:0000155">
    <property type="term" value="F:phosphorelay sensor kinase activity"/>
    <property type="evidence" value="ECO:0007669"/>
    <property type="project" value="InterPro"/>
</dbReference>
<dbReference type="EC" id="2.7.13.3" evidence="3"/>
<evidence type="ECO:0000313" key="11">
    <source>
        <dbReference type="Proteomes" id="UP000238762"/>
    </source>
</evidence>
<dbReference type="GO" id="GO:0005886">
    <property type="term" value="C:plasma membrane"/>
    <property type="evidence" value="ECO:0007669"/>
    <property type="project" value="UniProtKB-SubCell"/>
</dbReference>
<evidence type="ECO:0000256" key="8">
    <source>
        <dbReference type="ARBA" id="ARBA00022840"/>
    </source>
</evidence>
<sequence>MEVPKWLLPSLSSVWNQNSDSNQEQPSDRTSIVYQAKANREWLGAIQAVQTMLLASLNQSEIHQTKCGKLAPQGLLLSAPVPVFSDLGLVKGFKTGVFNIDPFPGFMPFQLPPASHGGDVFSQSQLWQFPLLPTDPLAREQFCLVLTAKFSIVLVLGTNARGLPTFYFSLAPEEIFAVWQRLQARMRLTSPHYLPELESLWQEYAPGVPSYQTVMEFSRLLLEYMPPVVEVESGDKHHVIHHHETGTSQKPPLPAYTLDLELLQALTHEIRTPLATIKTLTQLLLRRKDLAPEVTKRLESIEYECFQQINRMELIFRAVELANSGFADTQLVHLTSTSLKHLLEQSVPRWQKQALRHNVTLDFLLPQKMPAVVSNPVMLEQVLTGLIESFTRRLPNGGKIQVHVTPAGDRLKLQFQSHPHEVGEAATPKLKQKSLGQLLIFQPETGSISLNLNVTKNLCQILGGKLIFRDRPATGEELTIFLPLEMNRSAADLTTT</sequence>
<dbReference type="InterPro" id="IPR050980">
    <property type="entry name" value="2C_sensor_his_kinase"/>
</dbReference>
<dbReference type="InterPro" id="IPR036097">
    <property type="entry name" value="HisK_dim/P_sf"/>
</dbReference>
<evidence type="ECO:0000313" key="10">
    <source>
        <dbReference type="EMBL" id="PSB02450.1"/>
    </source>
</evidence>
<organism evidence="10 11">
    <name type="scientific">Merismopedia glauca CCAP 1448/3</name>
    <dbReference type="NCBI Taxonomy" id="1296344"/>
    <lineage>
        <taxon>Bacteria</taxon>
        <taxon>Bacillati</taxon>
        <taxon>Cyanobacteriota</taxon>
        <taxon>Cyanophyceae</taxon>
        <taxon>Synechococcales</taxon>
        <taxon>Merismopediaceae</taxon>
        <taxon>Merismopedia</taxon>
    </lineage>
</organism>
<dbReference type="InterPro" id="IPR036890">
    <property type="entry name" value="HATPase_C_sf"/>
</dbReference>
<dbReference type="PANTHER" id="PTHR44936:SF10">
    <property type="entry name" value="SENSOR PROTEIN RSTB"/>
    <property type="match status" value="1"/>
</dbReference>
<dbReference type="AlphaFoldDB" id="A0A2T1C2E7"/>
<reference evidence="10 11" key="1">
    <citation type="submission" date="2018-02" db="EMBL/GenBank/DDBJ databases">
        <authorList>
            <person name="Cohen D.B."/>
            <person name="Kent A.D."/>
        </authorList>
    </citation>
    <scope>NUCLEOTIDE SEQUENCE [LARGE SCALE GENOMIC DNA]</scope>
    <source>
        <strain evidence="10 11">CCAP 1448/3</strain>
    </source>
</reference>
<gene>
    <name evidence="10" type="ORF">C7B64_12950</name>
</gene>
<dbReference type="InterPro" id="IPR005467">
    <property type="entry name" value="His_kinase_dom"/>
</dbReference>
<evidence type="ECO:0000256" key="1">
    <source>
        <dbReference type="ARBA" id="ARBA00000085"/>
    </source>
</evidence>
<evidence type="ECO:0000256" key="5">
    <source>
        <dbReference type="ARBA" id="ARBA00022679"/>
    </source>
</evidence>
<comment type="caution">
    <text evidence="10">The sequence shown here is derived from an EMBL/GenBank/DDBJ whole genome shotgun (WGS) entry which is preliminary data.</text>
</comment>
<dbReference type="PROSITE" id="PS50109">
    <property type="entry name" value="HIS_KIN"/>
    <property type="match status" value="1"/>
</dbReference>
<protein>
    <recommendedName>
        <fullName evidence="3">histidine kinase</fullName>
        <ecNumber evidence="3">2.7.13.3</ecNumber>
    </recommendedName>
</protein>
<dbReference type="Gene3D" id="3.30.565.10">
    <property type="entry name" value="Histidine kinase-like ATPase, C-terminal domain"/>
    <property type="match status" value="1"/>
</dbReference>
<dbReference type="EMBL" id="PVWJ01000059">
    <property type="protein sequence ID" value="PSB02450.1"/>
    <property type="molecule type" value="Genomic_DNA"/>
</dbReference>
<dbReference type="PANTHER" id="PTHR44936">
    <property type="entry name" value="SENSOR PROTEIN CREC"/>
    <property type="match status" value="1"/>
</dbReference>
<evidence type="ECO:0000256" key="2">
    <source>
        <dbReference type="ARBA" id="ARBA00004651"/>
    </source>
</evidence>
<keyword evidence="8" id="KW-0067">ATP-binding</keyword>
<accession>A0A2T1C2E7</accession>
<dbReference type="InterPro" id="IPR003661">
    <property type="entry name" value="HisK_dim/P_dom"/>
</dbReference>
<dbReference type="SMART" id="SM00388">
    <property type="entry name" value="HisKA"/>
    <property type="match status" value="1"/>
</dbReference>
<comment type="catalytic activity">
    <reaction evidence="1">
        <text>ATP + protein L-histidine = ADP + protein N-phospho-L-histidine.</text>
        <dbReference type="EC" id="2.7.13.3"/>
    </reaction>
</comment>
<dbReference type="Pfam" id="PF00512">
    <property type="entry name" value="HisKA"/>
    <property type="match status" value="1"/>
</dbReference>
<dbReference type="OrthoDB" id="537027at2"/>
<evidence type="ECO:0000259" key="9">
    <source>
        <dbReference type="PROSITE" id="PS50109"/>
    </source>
</evidence>
<evidence type="ECO:0000256" key="6">
    <source>
        <dbReference type="ARBA" id="ARBA00022741"/>
    </source>
</evidence>
<dbReference type="CDD" id="cd00082">
    <property type="entry name" value="HisKA"/>
    <property type="match status" value="1"/>
</dbReference>
<keyword evidence="4" id="KW-1003">Cell membrane</keyword>
<evidence type="ECO:0000256" key="7">
    <source>
        <dbReference type="ARBA" id="ARBA00022777"/>
    </source>
</evidence>
<keyword evidence="5" id="KW-0808">Transferase</keyword>
<dbReference type="SUPFAM" id="SSF55874">
    <property type="entry name" value="ATPase domain of HSP90 chaperone/DNA topoisomerase II/histidine kinase"/>
    <property type="match status" value="1"/>
</dbReference>
<evidence type="ECO:0000256" key="4">
    <source>
        <dbReference type="ARBA" id="ARBA00022475"/>
    </source>
</evidence>
<comment type="subcellular location">
    <subcellularLocation>
        <location evidence="2">Cell membrane</location>
        <topology evidence="2">Multi-pass membrane protein</topology>
    </subcellularLocation>
</comment>
<dbReference type="Proteomes" id="UP000238762">
    <property type="component" value="Unassembled WGS sequence"/>
</dbReference>
<dbReference type="SUPFAM" id="SSF47384">
    <property type="entry name" value="Homodimeric domain of signal transducing histidine kinase"/>
    <property type="match status" value="1"/>
</dbReference>
<feature type="domain" description="Histidine kinase" evidence="9">
    <location>
        <begin position="265"/>
        <end position="486"/>
    </location>
</feature>
<reference evidence="10 11" key="2">
    <citation type="submission" date="2018-03" db="EMBL/GenBank/DDBJ databases">
        <title>The ancient ancestry and fast evolution of plastids.</title>
        <authorList>
            <person name="Moore K.R."/>
            <person name="Magnabosco C."/>
            <person name="Momper L."/>
            <person name="Gold D.A."/>
            <person name="Bosak T."/>
            <person name="Fournier G.P."/>
        </authorList>
    </citation>
    <scope>NUCLEOTIDE SEQUENCE [LARGE SCALE GENOMIC DNA]</scope>
    <source>
        <strain evidence="10 11">CCAP 1448/3</strain>
    </source>
</reference>
<proteinExistence type="predicted"/>
<dbReference type="RefSeq" id="WP_106289079.1">
    <property type="nucleotide sequence ID" value="NZ_CAWNTC010000065.1"/>
</dbReference>
<keyword evidence="6" id="KW-0547">Nucleotide-binding</keyword>
<dbReference type="Gene3D" id="1.10.287.130">
    <property type="match status" value="1"/>
</dbReference>
<keyword evidence="11" id="KW-1185">Reference proteome</keyword>
<dbReference type="GO" id="GO:0005524">
    <property type="term" value="F:ATP binding"/>
    <property type="evidence" value="ECO:0007669"/>
    <property type="project" value="UniProtKB-KW"/>
</dbReference>